<proteinExistence type="predicted"/>
<protein>
    <submittedName>
        <fullName evidence="1">Acyl-CoA desaturase</fullName>
    </submittedName>
</protein>
<evidence type="ECO:0000313" key="1">
    <source>
        <dbReference type="EMBL" id="OWZ10830.1"/>
    </source>
</evidence>
<sequence>MALVGQAYNLKCGRTAARTRECVTRQMGEDCLERGMAPAMSWGDHQLSQLFFGKSEAHIFQ</sequence>
<dbReference type="STRING" id="4795.A0A225W1V7"/>
<dbReference type="EMBL" id="NBNE01002315">
    <property type="protein sequence ID" value="OWZ10830.1"/>
    <property type="molecule type" value="Genomic_DNA"/>
</dbReference>
<dbReference type="Proteomes" id="UP000198211">
    <property type="component" value="Unassembled WGS sequence"/>
</dbReference>
<accession>A0A225W1V7</accession>
<dbReference type="OrthoDB" id="10260134at2759"/>
<name>A0A225W1V7_9STRA</name>
<keyword evidence="2" id="KW-1185">Reference proteome</keyword>
<gene>
    <name evidence="1" type="ORF">PHMEG_00016250</name>
</gene>
<organism evidence="1 2">
    <name type="scientific">Phytophthora megakarya</name>
    <dbReference type="NCBI Taxonomy" id="4795"/>
    <lineage>
        <taxon>Eukaryota</taxon>
        <taxon>Sar</taxon>
        <taxon>Stramenopiles</taxon>
        <taxon>Oomycota</taxon>
        <taxon>Peronosporomycetes</taxon>
        <taxon>Peronosporales</taxon>
        <taxon>Peronosporaceae</taxon>
        <taxon>Phytophthora</taxon>
    </lineage>
</organism>
<evidence type="ECO:0000313" key="2">
    <source>
        <dbReference type="Proteomes" id="UP000198211"/>
    </source>
</evidence>
<comment type="caution">
    <text evidence="1">The sequence shown here is derived from an EMBL/GenBank/DDBJ whole genome shotgun (WGS) entry which is preliminary data.</text>
</comment>
<dbReference type="AlphaFoldDB" id="A0A225W1V7"/>
<reference evidence="2" key="1">
    <citation type="submission" date="2017-03" db="EMBL/GenBank/DDBJ databases">
        <title>Phytopthora megakarya and P. palmivora, two closely related causual agents of cacao black pod achieved similar genome size and gene model numbers by different mechanisms.</title>
        <authorList>
            <person name="Ali S."/>
            <person name="Shao J."/>
            <person name="Larry D.J."/>
            <person name="Kronmiller B."/>
            <person name="Shen D."/>
            <person name="Strem M.D."/>
            <person name="Melnick R.L."/>
            <person name="Guiltinan M.J."/>
            <person name="Tyler B.M."/>
            <person name="Meinhardt L.W."/>
            <person name="Bailey B.A."/>
        </authorList>
    </citation>
    <scope>NUCLEOTIDE SEQUENCE [LARGE SCALE GENOMIC DNA]</scope>
    <source>
        <strain evidence="2">zdho120</strain>
    </source>
</reference>